<evidence type="ECO:0000313" key="3">
    <source>
        <dbReference type="WBParaSite" id="ALUE_0001918101-mRNA-1"/>
    </source>
</evidence>
<evidence type="ECO:0000256" key="1">
    <source>
        <dbReference type="SAM" id="MobiDB-lite"/>
    </source>
</evidence>
<accession>A0A0M3IKC0</accession>
<dbReference type="Proteomes" id="UP000036681">
    <property type="component" value="Unplaced"/>
</dbReference>
<dbReference type="WBParaSite" id="ALUE_0001918101-mRNA-1">
    <property type="protein sequence ID" value="ALUE_0001918101-mRNA-1"/>
    <property type="gene ID" value="ALUE_0001918101"/>
</dbReference>
<name>A0A0M3IKC0_ASCLU</name>
<feature type="region of interest" description="Disordered" evidence="1">
    <location>
        <begin position="25"/>
        <end position="65"/>
    </location>
</feature>
<reference evidence="3" key="1">
    <citation type="submission" date="2017-02" db="UniProtKB">
        <authorList>
            <consortium name="WormBaseParasite"/>
        </authorList>
    </citation>
    <scope>IDENTIFICATION</scope>
</reference>
<sequence length="141" mass="16078">LDKYFRFESRLRQARAIPINVRGSEFARTSDEQSSSAKSTRKSASSTTAQKHSYGGNKRVKQNETQRVMVTEDVKVGLMTTQQGLKTTKRRAVAVVVMNSKKIAEVPLNGAGWKVDFDRTVNLKTYCNWEHHKNFVSLRDR</sequence>
<feature type="compositionally biased region" description="Low complexity" evidence="1">
    <location>
        <begin position="33"/>
        <end position="51"/>
    </location>
</feature>
<proteinExistence type="predicted"/>
<evidence type="ECO:0000313" key="2">
    <source>
        <dbReference type="Proteomes" id="UP000036681"/>
    </source>
</evidence>
<organism evidence="2 3">
    <name type="scientific">Ascaris lumbricoides</name>
    <name type="common">Giant roundworm</name>
    <dbReference type="NCBI Taxonomy" id="6252"/>
    <lineage>
        <taxon>Eukaryota</taxon>
        <taxon>Metazoa</taxon>
        <taxon>Ecdysozoa</taxon>
        <taxon>Nematoda</taxon>
        <taxon>Chromadorea</taxon>
        <taxon>Rhabditida</taxon>
        <taxon>Spirurina</taxon>
        <taxon>Ascaridomorpha</taxon>
        <taxon>Ascaridoidea</taxon>
        <taxon>Ascarididae</taxon>
        <taxon>Ascaris</taxon>
    </lineage>
</organism>
<keyword evidence="2" id="KW-1185">Reference proteome</keyword>
<protein>
    <submittedName>
        <fullName evidence="3">Reverse transcriptase domain-containing protein</fullName>
    </submittedName>
</protein>
<dbReference type="AlphaFoldDB" id="A0A0M3IKC0"/>